<reference evidence="7 8" key="1">
    <citation type="submission" date="2016-07" db="EMBL/GenBank/DDBJ databases">
        <authorList>
            <consortium name="Pathogen Informatics"/>
        </authorList>
    </citation>
    <scope>NUCLEOTIDE SEQUENCE [LARGE SCALE GENOMIC DNA]</scope>
</reference>
<evidence type="ECO:0000256" key="5">
    <source>
        <dbReference type="SAM" id="SignalP"/>
    </source>
</evidence>
<dbReference type="VEuPathDB" id="PlasmoDB:PVP01_0417700"/>
<dbReference type="PANTHER" id="PTHR12411">
    <property type="entry name" value="CYSTEINE PROTEASE FAMILY C1-RELATED"/>
    <property type="match status" value="1"/>
</dbReference>
<feature type="domain" description="Peptidase C1A papain C-terminal" evidence="6">
    <location>
        <begin position="566"/>
        <end position="817"/>
    </location>
</feature>
<keyword evidence="3" id="KW-0325">Glycoprotein</keyword>
<evidence type="ECO:0000313" key="7">
    <source>
        <dbReference type="EMBL" id="SCO65683.1"/>
    </source>
</evidence>
<dbReference type="VEuPathDB" id="PlasmoDB:PVW1_040024200"/>
<feature type="chain" id="PRO_5009234043" evidence="5">
    <location>
        <begin position="20"/>
        <end position="1139"/>
    </location>
</feature>
<dbReference type="SUPFAM" id="SSF54001">
    <property type="entry name" value="Cysteine proteinases"/>
    <property type="match status" value="1"/>
</dbReference>
<dbReference type="AlphaFoldDB" id="A0A1G4GT25"/>
<comment type="similarity">
    <text evidence="1">Belongs to the peptidase C1 family.</text>
</comment>
<evidence type="ECO:0000259" key="6">
    <source>
        <dbReference type="SMART" id="SM00645"/>
    </source>
</evidence>
<dbReference type="Pfam" id="PF00112">
    <property type="entry name" value="Peptidase_C1"/>
    <property type="match status" value="1"/>
</dbReference>
<feature type="region of interest" description="Disordered" evidence="4">
    <location>
        <begin position="30"/>
        <end position="187"/>
    </location>
</feature>
<dbReference type="VEuPathDB" id="PlasmoDB:PVX_003805"/>
<evidence type="ECO:0000256" key="1">
    <source>
        <dbReference type="ARBA" id="ARBA00008455"/>
    </source>
</evidence>
<feature type="compositionally biased region" description="Polar residues" evidence="4">
    <location>
        <begin position="908"/>
        <end position="923"/>
    </location>
</feature>
<keyword evidence="2" id="KW-0865">Zymogen</keyword>
<dbReference type="GO" id="GO:0008234">
    <property type="term" value="F:cysteine-type peptidase activity"/>
    <property type="evidence" value="ECO:0007669"/>
    <property type="project" value="InterPro"/>
</dbReference>
<evidence type="ECO:0000256" key="3">
    <source>
        <dbReference type="ARBA" id="ARBA00023180"/>
    </source>
</evidence>
<keyword evidence="5" id="KW-0732">Signal</keyword>
<gene>
    <name evidence="7" type="ORF">PVT01_040020200</name>
</gene>
<evidence type="ECO:0000256" key="4">
    <source>
        <dbReference type="SAM" id="MobiDB-lite"/>
    </source>
</evidence>
<dbReference type="eggNOG" id="KOG1542">
    <property type="taxonomic scope" value="Eukaryota"/>
</dbReference>
<dbReference type="SMART" id="SM00645">
    <property type="entry name" value="Pept_C1"/>
    <property type="match status" value="1"/>
</dbReference>
<dbReference type="InterPro" id="IPR013128">
    <property type="entry name" value="Peptidase_C1A"/>
</dbReference>
<dbReference type="Proteomes" id="UP000196402">
    <property type="component" value="Chromosome 4"/>
</dbReference>
<evidence type="ECO:0000313" key="8">
    <source>
        <dbReference type="Proteomes" id="UP000196402"/>
    </source>
</evidence>
<dbReference type="CDD" id="cd02619">
    <property type="entry name" value="Peptidase_C1"/>
    <property type="match status" value="1"/>
</dbReference>
<proteinExistence type="inferred from homology"/>
<name>A0A1G4GT25_PLAVI</name>
<feature type="compositionally biased region" description="Low complexity" evidence="4">
    <location>
        <begin position="993"/>
        <end position="1031"/>
    </location>
</feature>
<feature type="region of interest" description="Disordered" evidence="4">
    <location>
        <begin position="880"/>
        <end position="1050"/>
    </location>
</feature>
<sequence length="1139" mass="120331">MKARLSLILILCVVCRDCAVRCTGTTEAQGAVEGAEGPKPGAEEAGAGKEEGANVGEAGTGGTGGPGADGGTEAGARAEEGEGAGTEAEPEAEAEPARGPEPEPEAGGEGINRDAAGNQREAQLEAPSDSARPGAIPQVAPRDTVETSSDAADSSSPDQNPLPGADNTKVGNAATPPEGAKEETQVKSSLLKGHKGVKVTGPCGASFLVFFAPYLFIDVDTDSSNVYLGTDLSDLEVTEKMGIQDDGKNKCEDKKTFKFVALIGEDHLTIKWKVYDPAVKTPTPNEKVEMRKYVMKNLSGEFTAVQVHTVIQQNGSNVFESKNYALSSGIPEKCDAVATNCFLSGSVYIEKCYRCTLKMKKVDPSDVCYNYIPKVESAASQEAIPAKASDEESSQEELTASIGKILQGVYKKGENGLNEVLTFNEADAALKAELLNYCSLMKKVDASGVLDHYQLGSEEDVYANLINMLQTNSDHVLSSLQNKLKNPAICLKNADEWVGSKTGLLLPNLFYNHLEGSHESTRDVAHVDDSSEDVQSGGYDGVIDFATAGKTNFSTSQYADKMHCNAEYCDRAKDAGSCVAKMEVQDQGDCSNSWLFASKAHLETIKCMKGYDHVGASALYVANCSGKEANDKCHSPSNPLEFLNTLEETNFLPADSDLPYSYKQVGNACPEPKGHWQNLWENVKLLGPTNEPNSMSTKGYTAYQSDHFKGNMDSFIKLVKSEVMKKGSVIAYVKVAGALSYDLNGKKVLSLCGSETPDLAVNIVGYGNYISAEGVKKPYWLLQNSWGKHWGDKGTFKVDMHGPPGCHHNFIHTAAVFNLDIPVEENPQKEDAQIYNYYLKSSPDFWGNIYYKNVGGQESASVKNATGGAHESVLHGQATEEGVNGAGGEPAPSHSGAVQGERGGTVNGQGDNDVTSLPAQQEVNGVPGVGATGGEALNPSGENQQGPPGPLEPAGAAGLPGSVGPAGATGLQAEPPEGQPGQPGPSNTPRSEGQTGPSGTSGSSAAQGQSGSSGTPGSDGPSGHTGPSSTPVQEAPLSKAPGTDSPPVAPEAAVLGSEVTHVLKYIKKNKVKLNLVTYKNHEALSSGHDCWRSYSANPDKYEECVKLCETNWSKCENDAAPGFCLYEHAKEEDCFFCYV</sequence>
<protein>
    <submittedName>
        <fullName evidence="7">Serine-repeat antigen 3 (SERA)</fullName>
    </submittedName>
</protein>
<feature type="compositionally biased region" description="Gly residues" evidence="4">
    <location>
        <begin position="58"/>
        <end position="73"/>
    </location>
</feature>
<accession>A0A1G4GT25</accession>
<dbReference type="GO" id="GO:0006508">
    <property type="term" value="P:proteolysis"/>
    <property type="evidence" value="ECO:0007669"/>
    <property type="project" value="InterPro"/>
</dbReference>
<evidence type="ECO:0000256" key="2">
    <source>
        <dbReference type="ARBA" id="ARBA00023145"/>
    </source>
</evidence>
<dbReference type="InterPro" id="IPR038765">
    <property type="entry name" value="Papain-like_cys_pep_sf"/>
</dbReference>
<feature type="compositionally biased region" description="Low complexity" evidence="4">
    <location>
        <begin position="30"/>
        <end position="45"/>
    </location>
</feature>
<dbReference type="Gene3D" id="3.90.70.10">
    <property type="entry name" value="Cysteine proteinases"/>
    <property type="match status" value="1"/>
</dbReference>
<organism evidence="7 8">
    <name type="scientific">Plasmodium vivax</name>
    <name type="common">malaria parasite P. vivax</name>
    <dbReference type="NCBI Taxonomy" id="5855"/>
    <lineage>
        <taxon>Eukaryota</taxon>
        <taxon>Sar</taxon>
        <taxon>Alveolata</taxon>
        <taxon>Apicomplexa</taxon>
        <taxon>Aconoidasida</taxon>
        <taxon>Haemosporida</taxon>
        <taxon>Plasmodiidae</taxon>
        <taxon>Plasmodium</taxon>
        <taxon>Plasmodium (Plasmodium)</taxon>
    </lineage>
</organism>
<dbReference type="InterPro" id="IPR000668">
    <property type="entry name" value="Peptidase_C1A_C"/>
</dbReference>
<dbReference type="EMBL" id="LT615242">
    <property type="protein sequence ID" value="SCO65683.1"/>
    <property type="molecule type" value="Genomic_DNA"/>
</dbReference>
<feature type="signal peptide" evidence="5">
    <location>
        <begin position="1"/>
        <end position="19"/>
    </location>
</feature>
<dbReference type="VEuPathDB" id="PlasmoDB:PVPAM_040028500"/>